<accession>A0A1V9E138</accession>
<proteinExistence type="predicted"/>
<dbReference type="STRING" id="354355.SAMN05660816_02012"/>
<evidence type="ECO:0000313" key="2">
    <source>
        <dbReference type="Proteomes" id="UP000192610"/>
    </source>
</evidence>
<organism evidence="1 2">
    <name type="scientific">Niastella yeongjuensis</name>
    <dbReference type="NCBI Taxonomy" id="354355"/>
    <lineage>
        <taxon>Bacteria</taxon>
        <taxon>Pseudomonadati</taxon>
        <taxon>Bacteroidota</taxon>
        <taxon>Chitinophagia</taxon>
        <taxon>Chitinophagales</taxon>
        <taxon>Chitinophagaceae</taxon>
        <taxon>Niastella</taxon>
    </lineage>
</organism>
<protein>
    <submittedName>
        <fullName evidence="1">Uncharacterized protein</fullName>
    </submittedName>
</protein>
<name>A0A1V9E138_9BACT</name>
<sequence>MNTEIFKQISIRGRFAFGLTCVEKIIDHYRIKDALLDSVIEGFWRFTSAEKWGEYEGYLYNRDPDCVLSDFPSLKIQPEKKHEFGYDDISYSELESIYELYLKLPPHITGILTHLTTIANSNISAGCGEYSECTFAPTLEILAIIEDFDTIDFYKPADFLFSGFDQQSGWGDEFSKADIERKK</sequence>
<keyword evidence="2" id="KW-1185">Reference proteome</keyword>
<comment type="caution">
    <text evidence="1">The sequence shown here is derived from an EMBL/GenBank/DDBJ whole genome shotgun (WGS) entry which is preliminary data.</text>
</comment>
<gene>
    <name evidence="1" type="ORF">A4H97_16330</name>
</gene>
<dbReference type="EMBL" id="LVXG01000078">
    <property type="protein sequence ID" value="OQP39789.1"/>
    <property type="molecule type" value="Genomic_DNA"/>
</dbReference>
<reference evidence="2" key="1">
    <citation type="submission" date="2016-04" db="EMBL/GenBank/DDBJ databases">
        <authorList>
            <person name="Chen L."/>
            <person name="Zhuang W."/>
            <person name="Wang G."/>
        </authorList>
    </citation>
    <scope>NUCLEOTIDE SEQUENCE [LARGE SCALE GENOMIC DNA]</scope>
    <source>
        <strain evidence="2">17621</strain>
    </source>
</reference>
<dbReference type="RefSeq" id="WP_081204263.1">
    <property type="nucleotide sequence ID" value="NZ_FOCZ01000003.1"/>
</dbReference>
<dbReference type="OrthoDB" id="1364342at2"/>
<dbReference type="Proteomes" id="UP000192610">
    <property type="component" value="Unassembled WGS sequence"/>
</dbReference>
<dbReference type="AlphaFoldDB" id="A0A1V9E138"/>
<evidence type="ECO:0000313" key="1">
    <source>
        <dbReference type="EMBL" id="OQP39789.1"/>
    </source>
</evidence>